<dbReference type="Proteomes" id="UP000322362">
    <property type="component" value="Unassembled WGS sequence"/>
</dbReference>
<evidence type="ECO:0000313" key="8">
    <source>
        <dbReference type="EMBL" id="TYR33596.1"/>
    </source>
</evidence>
<dbReference type="GO" id="GO:0003723">
    <property type="term" value="F:RNA binding"/>
    <property type="evidence" value="ECO:0007669"/>
    <property type="project" value="InterPro"/>
</dbReference>
<dbReference type="PANTHER" id="PTHR13767:SF2">
    <property type="entry name" value="PSEUDOURIDYLATE SYNTHASE TRUB1"/>
    <property type="match status" value="1"/>
</dbReference>
<keyword evidence="9" id="KW-1185">Reference proteome</keyword>
<feature type="domain" description="Pseudouridine synthase II N-terminal" evidence="6">
    <location>
        <begin position="46"/>
        <end position="188"/>
    </location>
</feature>
<dbReference type="Gene3D" id="3.30.2350.10">
    <property type="entry name" value="Pseudouridine synthase"/>
    <property type="match status" value="1"/>
</dbReference>
<gene>
    <name evidence="5 8" type="primary">truB</name>
    <name evidence="8" type="ORF">FXV77_17160</name>
</gene>
<evidence type="ECO:0000313" key="9">
    <source>
        <dbReference type="Proteomes" id="UP000322362"/>
    </source>
</evidence>
<evidence type="ECO:0000256" key="3">
    <source>
        <dbReference type="ARBA" id="ARBA00022694"/>
    </source>
</evidence>
<protein>
    <recommendedName>
        <fullName evidence="5">tRNA pseudouridine synthase B</fullName>
        <ecNumber evidence="5">5.4.99.25</ecNumber>
    </recommendedName>
    <alternativeName>
        <fullName evidence="5">tRNA pseudouridine(55) synthase</fullName>
        <shortName evidence="5">Psi55 synthase</shortName>
    </alternativeName>
    <alternativeName>
        <fullName evidence="5">tRNA pseudouridylate synthase</fullName>
    </alternativeName>
    <alternativeName>
        <fullName evidence="5">tRNA-uridine isomerase</fullName>
    </alternativeName>
</protein>
<dbReference type="SUPFAM" id="SSF55120">
    <property type="entry name" value="Pseudouridine synthase"/>
    <property type="match status" value="1"/>
</dbReference>
<dbReference type="InterPro" id="IPR020103">
    <property type="entry name" value="PsdUridine_synth_cat_dom_sf"/>
</dbReference>
<comment type="caution">
    <text evidence="8">The sequence shown here is derived from an EMBL/GenBank/DDBJ whole genome shotgun (WGS) entry which is preliminary data.</text>
</comment>
<dbReference type="HAMAP" id="MF_01080">
    <property type="entry name" value="TruB_bact"/>
    <property type="match status" value="1"/>
</dbReference>
<dbReference type="AlphaFoldDB" id="A0A5D4GYD4"/>
<dbReference type="InterPro" id="IPR032819">
    <property type="entry name" value="TruB_C"/>
</dbReference>
<evidence type="ECO:0000256" key="4">
    <source>
        <dbReference type="ARBA" id="ARBA00023235"/>
    </source>
</evidence>
<dbReference type="InterPro" id="IPR002501">
    <property type="entry name" value="PsdUridine_synth_N"/>
</dbReference>
<accession>A0A5D4GYD4</accession>
<proteinExistence type="inferred from homology"/>
<evidence type="ECO:0000256" key="2">
    <source>
        <dbReference type="ARBA" id="ARBA00005642"/>
    </source>
</evidence>
<keyword evidence="3 5" id="KW-0819">tRNA processing</keyword>
<sequence>MTNVEETVSSPFDFAGGEVLLVDKPLEWTSFDVVGKLRNSMKPQKIKVGHAGTLDPLATGLLIICTGKFTKRIDSFQTEDKEYTGIITLGATTPSYDLETEVNHTFDYTHITEADVYEAALQFLGELEQYPPVHSAIKIKGERVYEKARRGEEVELKARRITINSFDIEKVEMPNVYFRISCSKGTYIRSIAHDFGKALGIGAHLSQLRRTKSGNFHVDDAWNLQDLIEKIKLHKTTIQQQQTNN</sequence>
<dbReference type="Pfam" id="PF01509">
    <property type="entry name" value="TruB_N"/>
    <property type="match status" value="1"/>
</dbReference>
<keyword evidence="4 5" id="KW-0413">Isomerase</keyword>
<name>A0A5D4GYD4_9SPHI</name>
<dbReference type="Pfam" id="PF16198">
    <property type="entry name" value="TruB_C_2"/>
    <property type="match status" value="1"/>
</dbReference>
<dbReference type="NCBIfam" id="TIGR00431">
    <property type="entry name" value="TruB"/>
    <property type="match status" value="1"/>
</dbReference>
<evidence type="ECO:0000256" key="5">
    <source>
        <dbReference type="HAMAP-Rule" id="MF_01080"/>
    </source>
</evidence>
<dbReference type="GO" id="GO:0160148">
    <property type="term" value="F:tRNA pseudouridine(55) synthase activity"/>
    <property type="evidence" value="ECO:0007669"/>
    <property type="project" value="UniProtKB-EC"/>
</dbReference>
<dbReference type="CDD" id="cd02573">
    <property type="entry name" value="PseudoU_synth_EcTruB"/>
    <property type="match status" value="1"/>
</dbReference>
<dbReference type="EMBL" id="VTAV01000015">
    <property type="protein sequence ID" value="TYR33596.1"/>
    <property type="molecule type" value="Genomic_DNA"/>
</dbReference>
<comment type="function">
    <text evidence="5">Responsible for synthesis of pseudouridine from uracil-55 in the psi GC loop of transfer RNAs.</text>
</comment>
<evidence type="ECO:0000256" key="1">
    <source>
        <dbReference type="ARBA" id="ARBA00000385"/>
    </source>
</evidence>
<dbReference type="InterPro" id="IPR014780">
    <property type="entry name" value="tRNA_psdUridine_synth_TruB"/>
</dbReference>
<dbReference type="PANTHER" id="PTHR13767">
    <property type="entry name" value="TRNA-PSEUDOURIDINE SYNTHASE"/>
    <property type="match status" value="1"/>
</dbReference>
<dbReference type="GO" id="GO:1990481">
    <property type="term" value="P:mRNA pseudouridine synthesis"/>
    <property type="evidence" value="ECO:0007669"/>
    <property type="project" value="TreeGrafter"/>
</dbReference>
<evidence type="ECO:0000259" key="6">
    <source>
        <dbReference type="Pfam" id="PF01509"/>
    </source>
</evidence>
<comment type="catalytic activity">
    <reaction evidence="1 5">
        <text>uridine(55) in tRNA = pseudouridine(55) in tRNA</text>
        <dbReference type="Rhea" id="RHEA:42532"/>
        <dbReference type="Rhea" id="RHEA-COMP:10101"/>
        <dbReference type="Rhea" id="RHEA-COMP:10102"/>
        <dbReference type="ChEBI" id="CHEBI:65314"/>
        <dbReference type="ChEBI" id="CHEBI:65315"/>
        <dbReference type="EC" id="5.4.99.25"/>
    </reaction>
</comment>
<reference evidence="8 9" key="1">
    <citation type="submission" date="2019-08" db="EMBL/GenBank/DDBJ databases">
        <title>Phlebobacter frassis gen. nov. sp. nov., a new member of family Sphingobacteriaceae isolated from sand fly rearing media.</title>
        <authorList>
            <person name="Kakumanu M.L."/>
            <person name="Marayati B.F."/>
            <person name="Wada-Katsumata A."/>
            <person name="Wasserberg G."/>
            <person name="Schal C."/>
            <person name="Apperson C.S."/>
            <person name="Ponnusamy L."/>
        </authorList>
    </citation>
    <scope>NUCLEOTIDE SEQUENCE [LARGE SCALE GENOMIC DNA]</scope>
    <source>
        <strain evidence="8 9">SSI9</strain>
    </source>
</reference>
<comment type="similarity">
    <text evidence="2 5">Belongs to the pseudouridine synthase TruB family. Type 1 subfamily.</text>
</comment>
<dbReference type="RefSeq" id="WP_148920472.1">
    <property type="nucleotide sequence ID" value="NZ_VTAV01000015.1"/>
</dbReference>
<organism evidence="8 9">
    <name type="scientific">Sphingobacterium phlebotomi</name>
    <dbReference type="NCBI Taxonomy" id="2605433"/>
    <lineage>
        <taxon>Bacteria</taxon>
        <taxon>Pseudomonadati</taxon>
        <taxon>Bacteroidota</taxon>
        <taxon>Sphingobacteriia</taxon>
        <taxon>Sphingobacteriales</taxon>
        <taxon>Sphingobacteriaceae</taxon>
        <taxon>Sphingobacterium</taxon>
    </lineage>
</organism>
<dbReference type="GO" id="GO:0031119">
    <property type="term" value="P:tRNA pseudouridine synthesis"/>
    <property type="evidence" value="ECO:0007669"/>
    <property type="project" value="UniProtKB-UniRule"/>
</dbReference>
<evidence type="ECO:0000259" key="7">
    <source>
        <dbReference type="Pfam" id="PF16198"/>
    </source>
</evidence>
<feature type="active site" description="Nucleophile" evidence="5">
    <location>
        <position position="55"/>
    </location>
</feature>
<feature type="domain" description="tRNA pseudouridylate synthase B C-terminal" evidence="7">
    <location>
        <begin position="189"/>
        <end position="240"/>
    </location>
</feature>
<dbReference type="EC" id="5.4.99.25" evidence="5"/>